<dbReference type="PROSITE" id="PS51826">
    <property type="entry name" value="PSBD"/>
    <property type="match status" value="1"/>
</dbReference>
<evidence type="ECO:0000256" key="4">
    <source>
        <dbReference type="ARBA" id="ARBA00022679"/>
    </source>
</evidence>
<proteinExistence type="inferred from homology"/>
<comment type="cofactor">
    <cofactor evidence="1 7">
        <name>(R)-lipoate</name>
        <dbReference type="ChEBI" id="CHEBI:83088"/>
    </cofactor>
</comment>
<evidence type="ECO:0000256" key="8">
    <source>
        <dbReference type="SAM" id="MobiDB-lite"/>
    </source>
</evidence>
<evidence type="ECO:0000256" key="7">
    <source>
        <dbReference type="RuleBase" id="RU003423"/>
    </source>
</evidence>
<dbReference type="InterPro" id="IPR011053">
    <property type="entry name" value="Single_hybrid_motif"/>
</dbReference>
<dbReference type="PROSITE" id="PS50968">
    <property type="entry name" value="BIOTINYL_LIPOYL"/>
    <property type="match status" value="1"/>
</dbReference>
<evidence type="ECO:0000259" key="9">
    <source>
        <dbReference type="PROSITE" id="PS50968"/>
    </source>
</evidence>
<dbReference type="AlphaFoldDB" id="A0AAW9R6X9"/>
<dbReference type="SUPFAM" id="SSF47005">
    <property type="entry name" value="Peripheral subunit-binding domain of 2-oxo acid dehydrogenase complex"/>
    <property type="match status" value="1"/>
</dbReference>
<evidence type="ECO:0000256" key="2">
    <source>
        <dbReference type="ARBA" id="ARBA00007317"/>
    </source>
</evidence>
<dbReference type="InterPro" id="IPR050743">
    <property type="entry name" value="2-oxoacid_DH_E2_comp"/>
</dbReference>
<evidence type="ECO:0000259" key="10">
    <source>
        <dbReference type="PROSITE" id="PS51826"/>
    </source>
</evidence>
<evidence type="ECO:0000313" key="11">
    <source>
        <dbReference type="EMBL" id="MEJ8566702.1"/>
    </source>
</evidence>
<organism evidence="11 12">
    <name type="scientific">Elongatibacter sediminis</name>
    <dbReference type="NCBI Taxonomy" id="3119006"/>
    <lineage>
        <taxon>Bacteria</taxon>
        <taxon>Pseudomonadati</taxon>
        <taxon>Pseudomonadota</taxon>
        <taxon>Gammaproteobacteria</taxon>
        <taxon>Chromatiales</taxon>
        <taxon>Wenzhouxiangellaceae</taxon>
        <taxon>Elongatibacter</taxon>
    </lineage>
</organism>
<dbReference type="Gene3D" id="4.10.320.10">
    <property type="entry name" value="E3-binding domain"/>
    <property type="match status" value="1"/>
</dbReference>
<dbReference type="GO" id="GO:0031405">
    <property type="term" value="F:lipoic acid binding"/>
    <property type="evidence" value="ECO:0007669"/>
    <property type="project" value="TreeGrafter"/>
</dbReference>
<dbReference type="Gene3D" id="3.30.559.10">
    <property type="entry name" value="Chloramphenicol acetyltransferase-like domain"/>
    <property type="match status" value="1"/>
</dbReference>
<keyword evidence="12" id="KW-1185">Reference proteome</keyword>
<keyword evidence="6 7" id="KW-0012">Acyltransferase</keyword>
<dbReference type="RefSeq" id="WP_354694024.1">
    <property type="nucleotide sequence ID" value="NZ_JAZHOG010000002.1"/>
</dbReference>
<evidence type="ECO:0000313" key="12">
    <source>
        <dbReference type="Proteomes" id="UP001359886"/>
    </source>
</evidence>
<dbReference type="Gene3D" id="2.40.50.100">
    <property type="match status" value="1"/>
</dbReference>
<feature type="domain" description="Lipoyl-binding" evidence="9">
    <location>
        <begin position="3"/>
        <end position="78"/>
    </location>
</feature>
<dbReference type="CDD" id="cd06849">
    <property type="entry name" value="lipoyl_domain"/>
    <property type="match status" value="1"/>
</dbReference>
<dbReference type="EMBL" id="JAZHOG010000002">
    <property type="protein sequence ID" value="MEJ8566702.1"/>
    <property type="molecule type" value="Genomic_DNA"/>
</dbReference>
<evidence type="ECO:0000256" key="5">
    <source>
        <dbReference type="ARBA" id="ARBA00022823"/>
    </source>
</evidence>
<evidence type="ECO:0000256" key="1">
    <source>
        <dbReference type="ARBA" id="ARBA00001938"/>
    </source>
</evidence>
<dbReference type="PANTHER" id="PTHR43178:SF5">
    <property type="entry name" value="LIPOAMIDE ACYLTRANSFERASE COMPONENT OF BRANCHED-CHAIN ALPHA-KETO ACID DEHYDROGENASE COMPLEX, MITOCHONDRIAL"/>
    <property type="match status" value="1"/>
</dbReference>
<dbReference type="InterPro" id="IPR004167">
    <property type="entry name" value="PSBD"/>
</dbReference>
<dbReference type="InterPro" id="IPR023213">
    <property type="entry name" value="CAT-like_dom_sf"/>
</dbReference>
<dbReference type="FunFam" id="3.30.559.10:FF:000007">
    <property type="entry name" value="Dihydrolipoamide acetyltransferase component of pyruvate dehydrogenase complex"/>
    <property type="match status" value="1"/>
</dbReference>
<dbReference type="Pfam" id="PF00198">
    <property type="entry name" value="2-oxoacid_dh"/>
    <property type="match status" value="1"/>
</dbReference>
<dbReference type="PANTHER" id="PTHR43178">
    <property type="entry name" value="DIHYDROLIPOAMIDE ACETYLTRANSFERASE COMPONENT OF PYRUVATE DEHYDROGENASE COMPLEX"/>
    <property type="match status" value="1"/>
</dbReference>
<dbReference type="EC" id="2.3.1.-" evidence="7"/>
<keyword evidence="5 7" id="KW-0450">Lipoyl</keyword>
<reference evidence="11 12" key="1">
    <citation type="submission" date="2024-02" db="EMBL/GenBank/DDBJ databases">
        <title>A novel Wenzhouxiangellaceae bacterium, isolated from coastal sediments.</title>
        <authorList>
            <person name="Du Z.-J."/>
            <person name="Ye Y.-Q."/>
            <person name="Zhang X.-Y."/>
        </authorList>
    </citation>
    <scope>NUCLEOTIDE SEQUENCE [LARGE SCALE GENOMIC DNA]</scope>
    <source>
        <strain evidence="11 12">CH-27</strain>
    </source>
</reference>
<sequence>MSEYVFKLPDLGEGTVESEIAEWMVQVGETVEEEDPICSMLTDKAAVELSAPVTGTVVRVAGEVGDIIPVGAPLIVFETDAAVPEDSSSGSGTSSENPAEAADTTEPSGAVAPAPAAEANSSAPGGKVRTSPSIRRRARDAGVDLTQVTGSGPRGRILKADFDAFVAAGGTPGGAAEPAPGGKRAVGSTEIKVVGLRRKIAERMDQANREIPHFAYVEEVDVTALESLRRHLNDRLDAGQPGYTVLPFIGLALARVLQDFPQCNAHYDAGRNVIIRHHAVHLGIATQTDDGLKVPVVRHVEARSLADLANEIRRVSGAARDNSANRDELSGSTITLTSLGKLGGIVSTPIINLPEVAIIGVNKAVERPMIVDGKVEVRRMMNLSSSFDHRFVDGYDAAAMIQAMKDLLEEPATLFIR</sequence>
<dbReference type="SUPFAM" id="SSF52777">
    <property type="entry name" value="CoA-dependent acyltransferases"/>
    <property type="match status" value="1"/>
</dbReference>
<feature type="region of interest" description="Disordered" evidence="8">
    <location>
        <begin position="83"/>
        <end position="152"/>
    </location>
</feature>
<dbReference type="InterPro" id="IPR000089">
    <property type="entry name" value="Biotin_lipoyl"/>
</dbReference>
<name>A0AAW9R6X9_9GAMM</name>
<gene>
    <name evidence="11" type="ORF">V3330_03590</name>
</gene>
<feature type="compositionally biased region" description="Low complexity" evidence="8">
    <location>
        <begin position="107"/>
        <end position="126"/>
    </location>
</feature>
<comment type="subunit">
    <text evidence="3">Forms a 24-polypeptide structural core with octahedral symmetry.</text>
</comment>
<evidence type="ECO:0000256" key="3">
    <source>
        <dbReference type="ARBA" id="ARBA00011484"/>
    </source>
</evidence>
<protein>
    <recommendedName>
        <fullName evidence="7">Dihydrolipoamide acetyltransferase component of pyruvate dehydrogenase complex</fullName>
        <ecNumber evidence="7">2.3.1.-</ecNumber>
    </recommendedName>
</protein>
<dbReference type="InterPro" id="IPR036625">
    <property type="entry name" value="E3-bd_dom_sf"/>
</dbReference>
<dbReference type="Proteomes" id="UP001359886">
    <property type="component" value="Unassembled WGS sequence"/>
</dbReference>
<dbReference type="GO" id="GO:0016407">
    <property type="term" value="F:acetyltransferase activity"/>
    <property type="evidence" value="ECO:0007669"/>
    <property type="project" value="TreeGrafter"/>
</dbReference>
<dbReference type="Pfam" id="PF02817">
    <property type="entry name" value="E3_binding"/>
    <property type="match status" value="1"/>
</dbReference>
<dbReference type="SUPFAM" id="SSF51230">
    <property type="entry name" value="Single hybrid motif"/>
    <property type="match status" value="1"/>
</dbReference>
<comment type="similarity">
    <text evidence="2 7">Belongs to the 2-oxoacid dehydrogenase family.</text>
</comment>
<dbReference type="Pfam" id="PF00364">
    <property type="entry name" value="Biotin_lipoyl"/>
    <property type="match status" value="1"/>
</dbReference>
<accession>A0AAW9R6X9</accession>
<evidence type="ECO:0000256" key="6">
    <source>
        <dbReference type="ARBA" id="ARBA00023315"/>
    </source>
</evidence>
<keyword evidence="4 7" id="KW-0808">Transferase</keyword>
<dbReference type="InterPro" id="IPR001078">
    <property type="entry name" value="2-oxoacid_DH_actylTfrase"/>
</dbReference>
<comment type="caution">
    <text evidence="11">The sequence shown here is derived from an EMBL/GenBank/DDBJ whole genome shotgun (WGS) entry which is preliminary data.</text>
</comment>
<dbReference type="GO" id="GO:0005737">
    <property type="term" value="C:cytoplasm"/>
    <property type="evidence" value="ECO:0007669"/>
    <property type="project" value="TreeGrafter"/>
</dbReference>
<feature type="domain" description="Peripheral subunit-binding (PSBD)" evidence="10">
    <location>
        <begin position="129"/>
        <end position="166"/>
    </location>
</feature>